<organism evidence="2 4">
    <name type="scientific">Salinicoccus halodurans</name>
    <dbReference type="NCBI Taxonomy" id="407035"/>
    <lineage>
        <taxon>Bacteria</taxon>
        <taxon>Bacillati</taxon>
        <taxon>Bacillota</taxon>
        <taxon>Bacilli</taxon>
        <taxon>Bacillales</taxon>
        <taxon>Staphylococcaceae</taxon>
        <taxon>Salinicoccus</taxon>
    </lineage>
</organism>
<evidence type="ECO:0008006" key="5">
    <source>
        <dbReference type="Google" id="ProtNLM"/>
    </source>
</evidence>
<sequence length="147" mass="16490">MVDSVTRKTIEAFFAAYENQFNAALKNKADLGRISEFYSEAFIASNPAGVMTGENNDAFRTNMGEGYEYYRSIGTARMKCDGVEITELGDSHAVAHVMWQALYLKNGEEILIPFENHYFLHMKDNSPVIFGWVSGDESALLEEKGII</sequence>
<dbReference type="Proteomes" id="UP000183090">
    <property type="component" value="Unassembled WGS sequence"/>
</dbReference>
<evidence type="ECO:0000313" key="2">
    <source>
        <dbReference type="EMBL" id="SFK52817.1"/>
    </source>
</evidence>
<evidence type="ECO:0000313" key="3">
    <source>
        <dbReference type="Proteomes" id="UP000034029"/>
    </source>
</evidence>
<dbReference type="EMBL" id="CP011366">
    <property type="protein sequence ID" value="AKG73575.1"/>
    <property type="molecule type" value="Genomic_DNA"/>
</dbReference>
<proteinExistence type="predicted"/>
<dbReference type="KEGG" id="shv:AAT16_04710"/>
<dbReference type="InterPro" id="IPR032710">
    <property type="entry name" value="NTF2-like_dom_sf"/>
</dbReference>
<dbReference type="AlphaFoldDB" id="A0A0F7D441"/>
<accession>A0A0F7D441</accession>
<dbReference type="SUPFAM" id="SSF54427">
    <property type="entry name" value="NTF2-like"/>
    <property type="match status" value="1"/>
</dbReference>
<reference evidence="3" key="2">
    <citation type="submission" date="2015-04" db="EMBL/GenBank/DDBJ databases">
        <title>Complete genome sequence of Salinicoccus halodurans strain H3B36, isolated from the Qaidam basin of China.</title>
        <authorList>
            <person name="Ma Y."/>
            <person name="Jiang K."/>
            <person name="Xue Y."/>
        </authorList>
    </citation>
    <scope>NUCLEOTIDE SEQUENCE [LARGE SCALE GENOMIC DNA]</scope>
    <source>
        <strain evidence="3">H3B36</strain>
    </source>
</reference>
<reference evidence="1 3" key="1">
    <citation type="journal article" date="2015" name="Int. J. Syst. Evol. Microbiol.">
        <title>Complete genome sequence of Salinicoccus halodurans H3B36, isolated from the Qaidam Basin in China.</title>
        <authorList>
            <person name="Jiang K."/>
            <person name="Xue Y."/>
            <person name="Ma Y."/>
        </authorList>
    </citation>
    <scope>NUCLEOTIDE SEQUENCE [LARGE SCALE GENOMIC DNA]</scope>
    <source>
        <strain evidence="1 3">H3B36</strain>
    </source>
</reference>
<dbReference type="Proteomes" id="UP000034029">
    <property type="component" value="Chromosome"/>
</dbReference>
<keyword evidence="3" id="KW-1185">Reference proteome</keyword>
<name>A0A0F7D441_9STAP</name>
<dbReference type="EMBL" id="FOTB01000001">
    <property type="protein sequence ID" value="SFK52817.1"/>
    <property type="molecule type" value="Genomic_DNA"/>
</dbReference>
<dbReference type="OrthoDB" id="667202at2"/>
<protein>
    <recommendedName>
        <fullName evidence="5">DUF4440 domain-containing protein</fullName>
    </recommendedName>
</protein>
<reference evidence="2 4" key="3">
    <citation type="submission" date="2016-10" db="EMBL/GenBank/DDBJ databases">
        <authorList>
            <person name="Varghese N."/>
            <person name="Submissions S."/>
        </authorList>
    </citation>
    <scope>NUCLEOTIDE SEQUENCE [LARGE SCALE GENOMIC DNA]</scope>
    <source>
        <strain evidence="2 4">CGMCC 1.6501</strain>
    </source>
</reference>
<evidence type="ECO:0000313" key="1">
    <source>
        <dbReference type="EMBL" id="AKG73575.1"/>
    </source>
</evidence>
<dbReference type="RefSeq" id="WP_046789765.1">
    <property type="nucleotide sequence ID" value="NZ_CP011366.1"/>
</dbReference>
<evidence type="ECO:0000313" key="4">
    <source>
        <dbReference type="Proteomes" id="UP000183090"/>
    </source>
</evidence>
<gene>
    <name evidence="1" type="ORF">AAT16_04710</name>
    <name evidence="2" type="ORF">SAMN05216235_0178</name>
</gene>